<evidence type="ECO:0000313" key="2">
    <source>
        <dbReference type="Proteomes" id="UP001175211"/>
    </source>
</evidence>
<dbReference type="RefSeq" id="XP_060334077.1">
    <property type="nucleotide sequence ID" value="XM_060466280.1"/>
</dbReference>
<reference evidence="1" key="1">
    <citation type="submission" date="2023-06" db="EMBL/GenBank/DDBJ databases">
        <authorList>
            <consortium name="Lawrence Berkeley National Laboratory"/>
            <person name="Ahrendt S."/>
            <person name="Sahu N."/>
            <person name="Indic B."/>
            <person name="Wong-Bajracharya J."/>
            <person name="Merenyi Z."/>
            <person name="Ke H.-M."/>
            <person name="Monk M."/>
            <person name="Kocsube S."/>
            <person name="Drula E."/>
            <person name="Lipzen A."/>
            <person name="Balint B."/>
            <person name="Henrissat B."/>
            <person name="Andreopoulos B."/>
            <person name="Martin F.M."/>
            <person name="Harder C.B."/>
            <person name="Rigling D."/>
            <person name="Ford K.L."/>
            <person name="Foster G.D."/>
            <person name="Pangilinan J."/>
            <person name="Papanicolaou A."/>
            <person name="Barry K."/>
            <person name="LaButti K."/>
            <person name="Viragh M."/>
            <person name="Koriabine M."/>
            <person name="Yan M."/>
            <person name="Riley R."/>
            <person name="Champramary S."/>
            <person name="Plett K.L."/>
            <person name="Tsai I.J."/>
            <person name="Slot J."/>
            <person name="Sipos G."/>
            <person name="Plett J."/>
            <person name="Nagy L.G."/>
            <person name="Grigoriev I.V."/>
        </authorList>
    </citation>
    <scope>NUCLEOTIDE SEQUENCE</scope>
    <source>
        <strain evidence="1">CCBAS 213</strain>
    </source>
</reference>
<dbReference type="EMBL" id="JAUEPS010000009">
    <property type="protein sequence ID" value="KAK0462465.1"/>
    <property type="molecule type" value="Genomic_DNA"/>
</dbReference>
<protein>
    <submittedName>
        <fullName evidence="1">Uncharacterized protein</fullName>
    </submittedName>
</protein>
<accession>A0AA39TXM4</accession>
<dbReference type="AlphaFoldDB" id="A0AA39TXM4"/>
<keyword evidence="2" id="KW-1185">Reference proteome</keyword>
<name>A0AA39TXM4_ARMTA</name>
<organism evidence="1 2">
    <name type="scientific">Armillaria tabescens</name>
    <name type="common">Ringless honey mushroom</name>
    <name type="synonym">Agaricus tabescens</name>
    <dbReference type="NCBI Taxonomy" id="1929756"/>
    <lineage>
        <taxon>Eukaryota</taxon>
        <taxon>Fungi</taxon>
        <taxon>Dikarya</taxon>
        <taxon>Basidiomycota</taxon>
        <taxon>Agaricomycotina</taxon>
        <taxon>Agaricomycetes</taxon>
        <taxon>Agaricomycetidae</taxon>
        <taxon>Agaricales</taxon>
        <taxon>Marasmiineae</taxon>
        <taxon>Physalacriaceae</taxon>
        <taxon>Desarmillaria</taxon>
    </lineage>
</organism>
<comment type="caution">
    <text evidence="1">The sequence shown here is derived from an EMBL/GenBank/DDBJ whole genome shotgun (WGS) entry which is preliminary data.</text>
</comment>
<sequence length="160" mass="18599">MSMALSRLIPYKLPKSTELRLKPWWFGRLCTTLWPSAQWAVGTMHSGASFVWGHRIMYAPMHREDSYIVIVLDLSKQKFEIRPTSNCAVQEGGFRLPQPVSESSWKFLDKPASRHSLFTTAMTKEQFDLLVYLEHIMIGQLNLSSKIYFRRYPGRDINSL</sequence>
<proteinExistence type="predicted"/>
<gene>
    <name evidence="1" type="ORF">EV420DRAFT_1189334</name>
</gene>
<dbReference type="GeneID" id="85349828"/>
<dbReference type="Proteomes" id="UP001175211">
    <property type="component" value="Unassembled WGS sequence"/>
</dbReference>
<evidence type="ECO:0000313" key="1">
    <source>
        <dbReference type="EMBL" id="KAK0462465.1"/>
    </source>
</evidence>